<evidence type="ECO:0000313" key="9">
    <source>
        <dbReference type="Proteomes" id="UP001238179"/>
    </source>
</evidence>
<dbReference type="InterPro" id="IPR005538">
    <property type="entry name" value="LrgA/CidA"/>
</dbReference>
<feature type="region of interest" description="Disordered" evidence="6">
    <location>
        <begin position="1"/>
        <end position="20"/>
    </location>
</feature>
<proteinExistence type="predicted"/>
<reference evidence="9" key="1">
    <citation type="journal article" date="2023" name="Int. J. Syst. Evol. Microbiol.">
        <title>Mesoterricola silvestris gen. nov., sp. nov., Mesoterricola sediminis sp. nov., Geothrix oryzae sp. nov., Geothrix edaphica sp. nov., Geothrix rubra sp. nov., and Geothrix limicola sp. nov., six novel members of Acidobacteriota isolated from soils.</title>
        <authorList>
            <person name="Itoh H."/>
            <person name="Sugisawa Y."/>
            <person name="Mise K."/>
            <person name="Xu Z."/>
            <person name="Kuniyasu M."/>
            <person name="Ushijima N."/>
            <person name="Kawano K."/>
            <person name="Kobayashi E."/>
            <person name="Shiratori Y."/>
            <person name="Masuda Y."/>
            <person name="Senoo K."/>
        </authorList>
    </citation>
    <scope>NUCLEOTIDE SEQUENCE [LARGE SCALE GENOMIC DNA]</scope>
    <source>
        <strain evidence="9">W79</strain>
    </source>
</reference>
<evidence type="ECO:0008006" key="10">
    <source>
        <dbReference type="Google" id="ProtNLM"/>
    </source>
</evidence>
<accession>A0AA48GPY8</accession>
<dbReference type="KEGG" id="msil:METEAL_10260"/>
<evidence type="ECO:0000256" key="5">
    <source>
        <dbReference type="ARBA" id="ARBA00023136"/>
    </source>
</evidence>
<gene>
    <name evidence="8" type="ORF">METEAL_10260</name>
</gene>
<feature type="transmembrane region" description="Helical" evidence="7">
    <location>
        <begin position="120"/>
        <end position="144"/>
    </location>
</feature>
<dbReference type="AlphaFoldDB" id="A0AA48GPY8"/>
<evidence type="ECO:0000256" key="6">
    <source>
        <dbReference type="SAM" id="MobiDB-lite"/>
    </source>
</evidence>
<feature type="transmembrane region" description="Helical" evidence="7">
    <location>
        <begin position="27"/>
        <end position="47"/>
    </location>
</feature>
<dbReference type="Proteomes" id="UP001238179">
    <property type="component" value="Chromosome"/>
</dbReference>
<organism evidence="8 9">
    <name type="scientific">Mesoterricola silvestris</name>
    <dbReference type="NCBI Taxonomy" id="2927979"/>
    <lineage>
        <taxon>Bacteria</taxon>
        <taxon>Pseudomonadati</taxon>
        <taxon>Acidobacteriota</taxon>
        <taxon>Holophagae</taxon>
        <taxon>Holophagales</taxon>
        <taxon>Holophagaceae</taxon>
        <taxon>Mesoterricola</taxon>
    </lineage>
</organism>
<evidence type="ECO:0000256" key="3">
    <source>
        <dbReference type="ARBA" id="ARBA00022692"/>
    </source>
</evidence>
<dbReference type="PANTHER" id="PTHR33931:SF2">
    <property type="entry name" value="HOLIN-LIKE PROTEIN CIDA"/>
    <property type="match status" value="1"/>
</dbReference>
<keyword evidence="4 7" id="KW-1133">Transmembrane helix</keyword>
<keyword evidence="2" id="KW-1003">Cell membrane</keyword>
<dbReference type="GO" id="GO:0005886">
    <property type="term" value="C:plasma membrane"/>
    <property type="evidence" value="ECO:0007669"/>
    <property type="project" value="UniProtKB-SubCell"/>
</dbReference>
<dbReference type="PANTHER" id="PTHR33931">
    <property type="entry name" value="HOLIN-LIKE PROTEIN CIDA-RELATED"/>
    <property type="match status" value="1"/>
</dbReference>
<keyword evidence="5 7" id="KW-0472">Membrane</keyword>
<evidence type="ECO:0000313" key="8">
    <source>
        <dbReference type="EMBL" id="BDU71852.1"/>
    </source>
</evidence>
<keyword evidence="9" id="KW-1185">Reference proteome</keyword>
<evidence type="ECO:0000256" key="4">
    <source>
        <dbReference type="ARBA" id="ARBA00022989"/>
    </source>
</evidence>
<evidence type="ECO:0000256" key="1">
    <source>
        <dbReference type="ARBA" id="ARBA00004651"/>
    </source>
</evidence>
<sequence length="154" mass="17277">MNMSWVHPRQASPHRPRAANASRRPRWFRLVRTRVLQVAALIGFWRVGEWIVKRTGAPIPGAILGLFIVLALLLSGLLPVRTIQLGSKWLMSEMLLFFLPPMLALLNYPQFLGVLGLKLLLAIALGILVVMVTTAFTIEFCVWAGRSRRAHASK</sequence>
<feature type="transmembrane region" description="Helical" evidence="7">
    <location>
        <begin position="59"/>
        <end position="78"/>
    </location>
</feature>
<evidence type="ECO:0000256" key="2">
    <source>
        <dbReference type="ARBA" id="ARBA00022475"/>
    </source>
</evidence>
<feature type="transmembrane region" description="Helical" evidence="7">
    <location>
        <begin position="90"/>
        <end position="108"/>
    </location>
</feature>
<comment type="subcellular location">
    <subcellularLocation>
        <location evidence="1">Cell membrane</location>
        <topology evidence="1">Multi-pass membrane protein</topology>
    </subcellularLocation>
</comment>
<dbReference type="EMBL" id="AP027080">
    <property type="protein sequence ID" value="BDU71852.1"/>
    <property type="molecule type" value="Genomic_DNA"/>
</dbReference>
<protein>
    <recommendedName>
        <fullName evidence="10">Holin-like protein</fullName>
    </recommendedName>
</protein>
<keyword evidence="3 7" id="KW-0812">Transmembrane</keyword>
<evidence type="ECO:0000256" key="7">
    <source>
        <dbReference type="SAM" id="Phobius"/>
    </source>
</evidence>
<dbReference type="Pfam" id="PF03788">
    <property type="entry name" value="LrgA"/>
    <property type="match status" value="1"/>
</dbReference>
<name>A0AA48GPY8_9BACT</name>